<reference evidence="5" key="1">
    <citation type="submission" date="2022-04" db="EMBL/GenBank/DDBJ databases">
        <title>Desulfatitalea alkaliphila sp. nov., a novel anaerobic sulfate-reducing bacterium isolated from terrestrial mud volcano, Taman Peninsula, Russia.</title>
        <authorList>
            <person name="Khomyakova M.A."/>
            <person name="Merkel A.Y."/>
            <person name="Slobodkin A.I."/>
        </authorList>
    </citation>
    <scope>NUCLEOTIDE SEQUENCE</scope>
    <source>
        <strain evidence="5">M08but</strain>
    </source>
</reference>
<dbReference type="PANTHER" id="PTHR43347:SF3">
    <property type="entry name" value="ACYL-COA SYNTHETASE SHORT-CHAIN FAMILY MEMBER 3, MITOCHONDRIAL"/>
    <property type="match status" value="1"/>
</dbReference>
<dbReference type="InterPro" id="IPR025110">
    <property type="entry name" value="AMP-bd_C"/>
</dbReference>
<evidence type="ECO:0000259" key="2">
    <source>
        <dbReference type="Pfam" id="PF00501"/>
    </source>
</evidence>
<feature type="domain" description="AMP-binding enzyme C-terminal" evidence="3">
    <location>
        <begin position="513"/>
        <end position="591"/>
    </location>
</feature>
<accession>A0AA41R1N9</accession>
<feature type="domain" description="AMP-dependent synthetase/ligase" evidence="2">
    <location>
        <begin position="63"/>
        <end position="447"/>
    </location>
</feature>
<dbReference type="Pfam" id="PF00501">
    <property type="entry name" value="AMP-binding"/>
    <property type="match status" value="1"/>
</dbReference>
<dbReference type="EMBL" id="JALJRB010000006">
    <property type="protein sequence ID" value="MCJ8500409.1"/>
    <property type="molecule type" value="Genomic_DNA"/>
</dbReference>
<dbReference type="CDD" id="cd05967">
    <property type="entry name" value="PrpE"/>
    <property type="match status" value="1"/>
</dbReference>
<organism evidence="5 6">
    <name type="scientific">Desulfatitalea alkaliphila</name>
    <dbReference type="NCBI Taxonomy" id="2929485"/>
    <lineage>
        <taxon>Bacteria</taxon>
        <taxon>Pseudomonadati</taxon>
        <taxon>Thermodesulfobacteriota</taxon>
        <taxon>Desulfobacteria</taxon>
        <taxon>Desulfobacterales</taxon>
        <taxon>Desulfosarcinaceae</taxon>
        <taxon>Desulfatitalea</taxon>
    </lineage>
</organism>
<dbReference type="InterPro" id="IPR032387">
    <property type="entry name" value="ACAS_N"/>
</dbReference>
<dbReference type="InterPro" id="IPR045851">
    <property type="entry name" value="AMP-bd_C_sf"/>
</dbReference>
<dbReference type="SUPFAM" id="SSF56801">
    <property type="entry name" value="Acetyl-CoA synthetase-like"/>
    <property type="match status" value="1"/>
</dbReference>
<evidence type="ECO:0000313" key="6">
    <source>
        <dbReference type="Proteomes" id="UP001165427"/>
    </source>
</evidence>
<dbReference type="RefSeq" id="WP_246904710.1">
    <property type="nucleotide sequence ID" value="NZ_JALJRB010000006.1"/>
</dbReference>
<dbReference type="FunFam" id="3.30.300.30:FF:000017">
    <property type="entry name" value="Acyl-CoA synthetase short-chain family member 3"/>
    <property type="match status" value="1"/>
</dbReference>
<keyword evidence="6" id="KW-1185">Reference proteome</keyword>
<comment type="similarity">
    <text evidence="1">Belongs to the ATP-dependent AMP-binding enzyme family.</text>
</comment>
<dbReference type="PANTHER" id="PTHR43347">
    <property type="entry name" value="ACYL-COA SYNTHETASE"/>
    <property type="match status" value="1"/>
</dbReference>
<gene>
    <name evidence="5" type="ORF">MRX98_07475</name>
</gene>
<evidence type="ECO:0000256" key="1">
    <source>
        <dbReference type="ARBA" id="ARBA00006432"/>
    </source>
</evidence>
<dbReference type="Proteomes" id="UP001165427">
    <property type="component" value="Unassembled WGS sequence"/>
</dbReference>
<dbReference type="FunFam" id="3.40.50.12780:FF:000011">
    <property type="entry name" value="Acetyl-coenzyme A synthetase 2-like, mitochondrial"/>
    <property type="match status" value="1"/>
</dbReference>
<feature type="domain" description="Acetyl-coenzyme A synthetase N-terminal" evidence="4">
    <location>
        <begin position="7"/>
        <end position="59"/>
    </location>
</feature>
<dbReference type="GO" id="GO:0050218">
    <property type="term" value="F:propionate-CoA ligase activity"/>
    <property type="evidence" value="ECO:0007669"/>
    <property type="project" value="TreeGrafter"/>
</dbReference>
<dbReference type="AlphaFoldDB" id="A0AA41R1N9"/>
<dbReference type="InterPro" id="IPR000873">
    <property type="entry name" value="AMP-dep_synth/lig_dom"/>
</dbReference>
<protein>
    <submittedName>
        <fullName evidence="5">Propionyl-CoA synthetase</fullName>
    </submittedName>
</protein>
<evidence type="ECO:0000259" key="3">
    <source>
        <dbReference type="Pfam" id="PF13193"/>
    </source>
</evidence>
<dbReference type="InterPro" id="IPR020845">
    <property type="entry name" value="AMP-binding_CS"/>
</dbReference>
<evidence type="ECO:0000313" key="5">
    <source>
        <dbReference type="EMBL" id="MCJ8500409.1"/>
    </source>
</evidence>
<name>A0AA41R1N9_9BACT</name>
<proteinExistence type="inferred from homology"/>
<sequence length="638" mass="69962">MTNPHEAAFIQSIKDPAGFWAEAAQEIEWVRPWDTVLDDSRPPFYRWFAGGRLNTCYNALDRHVAAGRGDQPALIYDSPVTDTVKTYTYRQLRDEVALFAGVLQSRGVVKGDRVIVYMPMIPEAAIAMLACARIGAVHSVVFGGFAAKELATRIDDAKPKVIVSASCGIEVQRVIPYKPLLDGAIEMAAAKPECCIVLQRSMQPCDLSAGRDFDWNEVMARARPVDCVPVAATDPLYILYTSGTTGQPKGVVRDNGGHAVALHWSMKAVYNLDAGEVFWAASDVGWVVGHSYIVYGPLLKGCTTILFEGKPVGTPDAGVFWRVIAQHKVCTMFTAPTAFRAIKREDPEGVLIRQYDLSHFRALFLAGERLDPDTLKWARQKLQVPVIDHWWQTETGWAICANCLGLHHYPVKEGSPTKAVPGWHLQVLDPIAKTPVPAGEIGALVVQLPLPPGSLPTLWNNDQRYIDAYLEEFPGYYKTADAGFIDDEGYVFVMSRTDDIINVAGHRLSTGAMEEVLSDHPSVAECAVLGVDDPLKGQVPVGFLVLKAGVRQSEEQIVAEVIQMVRERIGPVAAFKVATVVKRLPKTRSGKILRGTIQKIADNQAYNVPPTIDDPMILEEIETALKTIGLAGARSGRK</sequence>
<dbReference type="GO" id="GO:0070013">
    <property type="term" value="C:intracellular organelle lumen"/>
    <property type="evidence" value="ECO:0007669"/>
    <property type="project" value="UniProtKB-ARBA"/>
</dbReference>
<evidence type="ECO:0000259" key="4">
    <source>
        <dbReference type="Pfam" id="PF16177"/>
    </source>
</evidence>
<dbReference type="Gene3D" id="3.40.50.12780">
    <property type="entry name" value="N-terminal domain of ligase-like"/>
    <property type="match status" value="1"/>
</dbReference>
<dbReference type="InterPro" id="IPR042099">
    <property type="entry name" value="ANL_N_sf"/>
</dbReference>
<comment type="caution">
    <text evidence="5">The sequence shown here is derived from an EMBL/GenBank/DDBJ whole genome shotgun (WGS) entry which is preliminary data.</text>
</comment>
<dbReference type="PROSITE" id="PS00455">
    <property type="entry name" value="AMP_BINDING"/>
    <property type="match status" value="1"/>
</dbReference>
<dbReference type="Gene3D" id="3.30.300.30">
    <property type="match status" value="1"/>
</dbReference>
<dbReference type="Pfam" id="PF13193">
    <property type="entry name" value="AMP-binding_C"/>
    <property type="match status" value="1"/>
</dbReference>
<dbReference type="Pfam" id="PF16177">
    <property type="entry name" value="ACAS_N"/>
    <property type="match status" value="1"/>
</dbReference>